<reference evidence="3" key="1">
    <citation type="journal article" date="2019" name="Int. J. Syst. Evol. Microbiol.">
        <title>The Global Catalogue of Microorganisms (GCM) 10K type strain sequencing project: providing services to taxonomists for standard genome sequencing and annotation.</title>
        <authorList>
            <consortium name="The Broad Institute Genomics Platform"/>
            <consortium name="The Broad Institute Genome Sequencing Center for Infectious Disease"/>
            <person name="Wu L."/>
            <person name="Ma J."/>
        </authorList>
    </citation>
    <scope>NUCLEOTIDE SEQUENCE [LARGE SCALE GENOMIC DNA]</scope>
    <source>
        <strain evidence="3">JCM 3399</strain>
    </source>
</reference>
<comment type="caution">
    <text evidence="2">The sequence shown here is derived from an EMBL/GenBank/DDBJ whole genome shotgun (WGS) entry which is preliminary data.</text>
</comment>
<feature type="signal peptide" evidence="1">
    <location>
        <begin position="1"/>
        <end position="26"/>
    </location>
</feature>
<feature type="chain" id="PRO_5045280533" description="Secreted protein" evidence="1">
    <location>
        <begin position="27"/>
        <end position="60"/>
    </location>
</feature>
<evidence type="ECO:0000313" key="3">
    <source>
        <dbReference type="Proteomes" id="UP000654471"/>
    </source>
</evidence>
<keyword evidence="1" id="KW-0732">Signal</keyword>
<organism evidence="2 3">
    <name type="scientific">Streptomyces albospinus</name>
    <dbReference type="NCBI Taxonomy" id="285515"/>
    <lineage>
        <taxon>Bacteria</taxon>
        <taxon>Bacillati</taxon>
        <taxon>Actinomycetota</taxon>
        <taxon>Actinomycetes</taxon>
        <taxon>Kitasatosporales</taxon>
        <taxon>Streptomycetaceae</taxon>
        <taxon>Streptomyces</taxon>
    </lineage>
</organism>
<dbReference type="Proteomes" id="UP000654471">
    <property type="component" value="Unassembled WGS sequence"/>
</dbReference>
<gene>
    <name evidence="2" type="ORF">GCM10010211_61270</name>
</gene>
<evidence type="ECO:0008006" key="4">
    <source>
        <dbReference type="Google" id="ProtNLM"/>
    </source>
</evidence>
<name>A0ABQ2VHP5_9ACTN</name>
<dbReference type="RefSeq" id="WP_189305465.1">
    <property type="nucleotide sequence ID" value="NZ_BMRP01000029.1"/>
</dbReference>
<evidence type="ECO:0000256" key="1">
    <source>
        <dbReference type="SAM" id="SignalP"/>
    </source>
</evidence>
<dbReference type="EMBL" id="BMRP01000029">
    <property type="protein sequence ID" value="GGU86935.1"/>
    <property type="molecule type" value="Genomic_DNA"/>
</dbReference>
<evidence type="ECO:0000313" key="2">
    <source>
        <dbReference type="EMBL" id="GGU86935.1"/>
    </source>
</evidence>
<accession>A0ABQ2VHP5</accession>
<protein>
    <recommendedName>
        <fullName evidence="4">Secreted protein</fullName>
    </recommendedName>
</protein>
<keyword evidence="3" id="KW-1185">Reference proteome</keyword>
<sequence length="60" mass="6010">MKHLTVLATAVAASVLIILGAGTANADDDDQPTAVAPQVGTKPITDGLQKILNGSWLLGG</sequence>
<proteinExistence type="predicted"/>